<gene>
    <name evidence="1" type="ORF">METZ01_LOCUS291403</name>
</gene>
<accession>A0A382LPB2</accession>
<proteinExistence type="predicted"/>
<dbReference type="EMBL" id="UINC01088383">
    <property type="protein sequence ID" value="SVC38549.1"/>
    <property type="molecule type" value="Genomic_DNA"/>
</dbReference>
<sequence length="84" mass="9561">SKFDIEALNEIMQSYATSDIQRYIENLPREQGVGIILDDTNEKIYPMRIRPRFSWHGGADPNAIRGKVLSTFSSTISSDDKNLK</sequence>
<name>A0A382LPB2_9ZZZZ</name>
<evidence type="ECO:0000313" key="1">
    <source>
        <dbReference type="EMBL" id="SVC38549.1"/>
    </source>
</evidence>
<protein>
    <submittedName>
        <fullName evidence="1">Uncharacterized protein</fullName>
    </submittedName>
</protein>
<reference evidence="1" key="1">
    <citation type="submission" date="2018-05" db="EMBL/GenBank/DDBJ databases">
        <authorList>
            <person name="Lanie J.A."/>
            <person name="Ng W.-L."/>
            <person name="Kazmierczak K.M."/>
            <person name="Andrzejewski T.M."/>
            <person name="Davidsen T.M."/>
            <person name="Wayne K.J."/>
            <person name="Tettelin H."/>
            <person name="Glass J.I."/>
            <person name="Rusch D."/>
            <person name="Podicherti R."/>
            <person name="Tsui H.-C.T."/>
            <person name="Winkler M.E."/>
        </authorList>
    </citation>
    <scope>NUCLEOTIDE SEQUENCE</scope>
</reference>
<dbReference type="AlphaFoldDB" id="A0A382LPB2"/>
<feature type="non-terminal residue" evidence="1">
    <location>
        <position position="1"/>
    </location>
</feature>
<organism evidence="1">
    <name type="scientific">marine metagenome</name>
    <dbReference type="NCBI Taxonomy" id="408172"/>
    <lineage>
        <taxon>unclassified sequences</taxon>
        <taxon>metagenomes</taxon>
        <taxon>ecological metagenomes</taxon>
    </lineage>
</organism>